<dbReference type="PANTHER" id="PTHR45528">
    <property type="entry name" value="SENSOR HISTIDINE KINASE CPXA"/>
    <property type="match status" value="1"/>
</dbReference>
<keyword evidence="5" id="KW-0597">Phosphoprotein</keyword>
<keyword evidence="4" id="KW-1003">Cell membrane</keyword>
<protein>
    <recommendedName>
        <fullName evidence="3">histidine kinase</fullName>
        <ecNumber evidence="3">2.7.13.3</ecNumber>
    </recommendedName>
</protein>
<evidence type="ECO:0000256" key="9">
    <source>
        <dbReference type="ARBA" id="ARBA00022777"/>
    </source>
</evidence>
<dbReference type="SMART" id="SM00388">
    <property type="entry name" value="HisKA"/>
    <property type="match status" value="1"/>
</dbReference>
<dbReference type="InterPro" id="IPR003661">
    <property type="entry name" value="HisK_dim/P_dom"/>
</dbReference>
<keyword evidence="18" id="KW-1185">Reference proteome</keyword>
<evidence type="ECO:0000259" key="15">
    <source>
        <dbReference type="PROSITE" id="PS50109"/>
    </source>
</evidence>
<evidence type="ECO:0000256" key="5">
    <source>
        <dbReference type="ARBA" id="ARBA00022553"/>
    </source>
</evidence>
<dbReference type="KEGG" id="kme:H0A61_01814"/>
<keyword evidence="13 14" id="KW-0472">Membrane</keyword>
<dbReference type="Gene3D" id="3.30.565.10">
    <property type="entry name" value="Histidine kinase-like ATPase, C-terminal domain"/>
    <property type="match status" value="1"/>
</dbReference>
<dbReference type="EC" id="2.7.13.3" evidence="3"/>
<reference evidence="17" key="1">
    <citation type="submission" date="2020-07" db="EMBL/GenBank/DDBJ databases">
        <title>Koleobacter methoxysyntrophicus gen. nov., sp. nov., a novel anaerobic bacterium isolated from deep subsurface oil field and proposal of Koleobacterales ord. nov. in the phylum Firmicutes.</title>
        <authorList>
            <person name="Sakamoto S."/>
            <person name="Tamaki H."/>
        </authorList>
    </citation>
    <scope>NUCLEOTIDE SEQUENCE</scope>
    <source>
        <strain evidence="17">NRmbB1</strain>
    </source>
</reference>
<evidence type="ECO:0000256" key="6">
    <source>
        <dbReference type="ARBA" id="ARBA00022679"/>
    </source>
</evidence>
<evidence type="ECO:0000256" key="7">
    <source>
        <dbReference type="ARBA" id="ARBA00022692"/>
    </source>
</evidence>
<organism evidence="17 18">
    <name type="scientific">Koleobacter methoxysyntrophicus</name>
    <dbReference type="NCBI Taxonomy" id="2751313"/>
    <lineage>
        <taxon>Bacteria</taxon>
        <taxon>Bacillati</taxon>
        <taxon>Bacillota</taxon>
        <taxon>Clostridia</taxon>
        <taxon>Koleobacterales</taxon>
        <taxon>Koleobacteraceae</taxon>
        <taxon>Koleobacter</taxon>
    </lineage>
</organism>
<keyword evidence="12" id="KW-0902">Two-component regulatory system</keyword>
<sequence>MKFGIGTKITASLILTAILVTLITASFGFIAVKNLFDSYVIKNERIKAVQWGNVFIQYYQLTGGWEGVQRIFEPQPRGTGRRRPEMSMPNYTGTHIILADSRGIIVADSLGMNLGQPLEKKLLDNGLDIEINGLKIGTLVVDALKPPGIATLEQSFLRSLTLYTFWSGVGAVVIAAFIGLFLSQRLTKPIITLSKASHYLAEGNLDYRLPPLGNDEIGRLAEDFNTMVERLQQNENLRKNLTADVAHELRTPITILMGTIESIQEGVLQPSPDVIMSLNDEVLRMSRIVTDLQNLGLAEVGQLPLDLKSTPVEEIIKRVSYFNLEAELRGINFKVELEQDLPEVYVDPQRIAQVISNLLQNALRYTPSGGSITLKGSRNGNEVLIQISDTGKGIKKQDLPYVFERFYRGEKSRSRKEGGMGLGLAIVKSFIHAHKGKIWVESEEGRGTTFFFTLPVK</sequence>
<keyword evidence="10" id="KW-0067">ATP-binding</keyword>
<proteinExistence type="predicted"/>
<dbReference type="GO" id="GO:0005886">
    <property type="term" value="C:plasma membrane"/>
    <property type="evidence" value="ECO:0007669"/>
    <property type="project" value="UniProtKB-SubCell"/>
</dbReference>
<dbReference type="AlphaFoldDB" id="A0A8A0RM25"/>
<evidence type="ECO:0000256" key="14">
    <source>
        <dbReference type="SAM" id="Phobius"/>
    </source>
</evidence>
<dbReference type="CDD" id="cd00082">
    <property type="entry name" value="HisKA"/>
    <property type="match status" value="1"/>
</dbReference>
<evidence type="ECO:0000256" key="13">
    <source>
        <dbReference type="ARBA" id="ARBA00023136"/>
    </source>
</evidence>
<evidence type="ECO:0000256" key="4">
    <source>
        <dbReference type="ARBA" id="ARBA00022475"/>
    </source>
</evidence>
<dbReference type="SUPFAM" id="SSF158472">
    <property type="entry name" value="HAMP domain-like"/>
    <property type="match status" value="1"/>
</dbReference>
<dbReference type="Pfam" id="PF02518">
    <property type="entry name" value="HATPase_c"/>
    <property type="match status" value="1"/>
</dbReference>
<feature type="domain" description="Histidine kinase" evidence="15">
    <location>
        <begin position="244"/>
        <end position="457"/>
    </location>
</feature>
<evidence type="ECO:0000259" key="16">
    <source>
        <dbReference type="PROSITE" id="PS50885"/>
    </source>
</evidence>
<keyword evidence="8" id="KW-0547">Nucleotide-binding</keyword>
<dbReference type="RefSeq" id="WP_206706811.1">
    <property type="nucleotide sequence ID" value="NZ_CP059066.1"/>
</dbReference>
<dbReference type="PROSITE" id="PS50109">
    <property type="entry name" value="HIS_KIN"/>
    <property type="match status" value="1"/>
</dbReference>
<dbReference type="InterPro" id="IPR050398">
    <property type="entry name" value="HssS/ArlS-like"/>
</dbReference>
<dbReference type="SMART" id="SM00304">
    <property type="entry name" value="HAMP"/>
    <property type="match status" value="1"/>
</dbReference>
<keyword evidence="6 17" id="KW-0808">Transferase</keyword>
<dbReference type="PRINTS" id="PR00344">
    <property type="entry name" value="BCTRLSENSOR"/>
</dbReference>
<dbReference type="InterPro" id="IPR005467">
    <property type="entry name" value="His_kinase_dom"/>
</dbReference>
<accession>A0A8A0RM25</accession>
<dbReference type="GO" id="GO:0000155">
    <property type="term" value="F:phosphorelay sensor kinase activity"/>
    <property type="evidence" value="ECO:0007669"/>
    <property type="project" value="InterPro"/>
</dbReference>
<dbReference type="FunFam" id="3.30.565.10:FF:000006">
    <property type="entry name" value="Sensor histidine kinase WalK"/>
    <property type="match status" value="1"/>
</dbReference>
<keyword evidence="9 17" id="KW-0418">Kinase</keyword>
<evidence type="ECO:0000256" key="3">
    <source>
        <dbReference type="ARBA" id="ARBA00012438"/>
    </source>
</evidence>
<dbReference type="InterPro" id="IPR003594">
    <property type="entry name" value="HATPase_dom"/>
</dbReference>
<evidence type="ECO:0000313" key="18">
    <source>
        <dbReference type="Proteomes" id="UP000662904"/>
    </source>
</evidence>
<dbReference type="Gene3D" id="6.10.340.10">
    <property type="match status" value="1"/>
</dbReference>
<dbReference type="PROSITE" id="PS50885">
    <property type="entry name" value="HAMP"/>
    <property type="match status" value="1"/>
</dbReference>
<evidence type="ECO:0000256" key="12">
    <source>
        <dbReference type="ARBA" id="ARBA00023012"/>
    </source>
</evidence>
<dbReference type="GO" id="GO:0005524">
    <property type="term" value="F:ATP binding"/>
    <property type="evidence" value="ECO:0007669"/>
    <property type="project" value="UniProtKB-KW"/>
</dbReference>
<dbReference type="InterPro" id="IPR003660">
    <property type="entry name" value="HAMP_dom"/>
</dbReference>
<dbReference type="SMART" id="SM00387">
    <property type="entry name" value="HATPase_c"/>
    <property type="match status" value="1"/>
</dbReference>
<evidence type="ECO:0000256" key="2">
    <source>
        <dbReference type="ARBA" id="ARBA00004651"/>
    </source>
</evidence>
<evidence type="ECO:0000313" key="17">
    <source>
        <dbReference type="EMBL" id="QSQ09451.1"/>
    </source>
</evidence>
<evidence type="ECO:0000256" key="8">
    <source>
        <dbReference type="ARBA" id="ARBA00022741"/>
    </source>
</evidence>
<feature type="transmembrane region" description="Helical" evidence="14">
    <location>
        <begin position="12"/>
        <end position="32"/>
    </location>
</feature>
<dbReference type="InterPro" id="IPR036890">
    <property type="entry name" value="HATPase_C_sf"/>
</dbReference>
<feature type="domain" description="HAMP" evidence="16">
    <location>
        <begin position="184"/>
        <end position="236"/>
    </location>
</feature>
<gene>
    <name evidence="17" type="primary">baeS</name>
    <name evidence="17" type="ORF">H0A61_01814</name>
</gene>
<dbReference type="Gene3D" id="1.10.287.130">
    <property type="match status" value="1"/>
</dbReference>
<dbReference type="SUPFAM" id="SSF55874">
    <property type="entry name" value="ATPase domain of HSP90 chaperone/DNA topoisomerase II/histidine kinase"/>
    <property type="match status" value="1"/>
</dbReference>
<feature type="transmembrane region" description="Helical" evidence="14">
    <location>
        <begin position="163"/>
        <end position="182"/>
    </location>
</feature>
<comment type="catalytic activity">
    <reaction evidence="1">
        <text>ATP + protein L-histidine = ADP + protein N-phospho-L-histidine.</text>
        <dbReference type="EC" id="2.7.13.3"/>
    </reaction>
</comment>
<dbReference type="Proteomes" id="UP000662904">
    <property type="component" value="Chromosome"/>
</dbReference>
<dbReference type="EMBL" id="CP059066">
    <property type="protein sequence ID" value="QSQ09451.1"/>
    <property type="molecule type" value="Genomic_DNA"/>
</dbReference>
<evidence type="ECO:0000256" key="10">
    <source>
        <dbReference type="ARBA" id="ARBA00022840"/>
    </source>
</evidence>
<name>A0A8A0RM25_9FIRM</name>
<dbReference type="CDD" id="cd06225">
    <property type="entry name" value="HAMP"/>
    <property type="match status" value="1"/>
</dbReference>
<dbReference type="Pfam" id="PF00672">
    <property type="entry name" value="HAMP"/>
    <property type="match status" value="1"/>
</dbReference>
<evidence type="ECO:0000256" key="1">
    <source>
        <dbReference type="ARBA" id="ARBA00000085"/>
    </source>
</evidence>
<keyword evidence="7 14" id="KW-0812">Transmembrane</keyword>
<dbReference type="SUPFAM" id="SSF47384">
    <property type="entry name" value="Homodimeric domain of signal transducing histidine kinase"/>
    <property type="match status" value="1"/>
</dbReference>
<keyword evidence="11 14" id="KW-1133">Transmembrane helix</keyword>
<dbReference type="InterPro" id="IPR004358">
    <property type="entry name" value="Sig_transdc_His_kin-like_C"/>
</dbReference>
<evidence type="ECO:0000256" key="11">
    <source>
        <dbReference type="ARBA" id="ARBA00022989"/>
    </source>
</evidence>
<dbReference type="InterPro" id="IPR036097">
    <property type="entry name" value="HisK_dim/P_sf"/>
</dbReference>
<dbReference type="Pfam" id="PF00512">
    <property type="entry name" value="HisKA"/>
    <property type="match status" value="1"/>
</dbReference>
<comment type="subcellular location">
    <subcellularLocation>
        <location evidence="2">Cell membrane</location>
        <topology evidence="2">Multi-pass membrane protein</topology>
    </subcellularLocation>
</comment>
<dbReference type="PANTHER" id="PTHR45528:SF1">
    <property type="entry name" value="SENSOR HISTIDINE KINASE CPXA"/>
    <property type="match status" value="1"/>
</dbReference>
<dbReference type="CDD" id="cd00075">
    <property type="entry name" value="HATPase"/>
    <property type="match status" value="1"/>
</dbReference>